<dbReference type="Proteomes" id="UP000198862">
    <property type="component" value="Unassembled WGS sequence"/>
</dbReference>
<keyword evidence="1" id="KW-0732">Signal</keyword>
<feature type="signal peptide" evidence="1">
    <location>
        <begin position="1"/>
        <end position="19"/>
    </location>
</feature>
<sequence length="152" mass="16873">MNKLLLTLSGALFLTNVQASQTQSYEFEVVKMDLESQICIMAAQKGIKAAKTLASENGIFLSAYKNDFYCNSIPLNRFVKQYGNEVSAVKSDTDLQIELFSADKNLESDLCVKAVKTGIEAVKTEHKNVDSLRCNGKSIKKFVKKYSEKSAI</sequence>
<reference evidence="2 3" key="1">
    <citation type="submission" date="2016-10" db="EMBL/GenBank/DDBJ databases">
        <authorList>
            <person name="de Groot N.N."/>
        </authorList>
    </citation>
    <scope>NUCLEOTIDE SEQUENCE [LARGE SCALE GENOMIC DNA]</scope>
    <source>
        <strain evidence="2 3">DSM 6059</strain>
    </source>
</reference>
<evidence type="ECO:0000313" key="3">
    <source>
        <dbReference type="Proteomes" id="UP000198862"/>
    </source>
</evidence>
<dbReference type="EMBL" id="FOLO01000005">
    <property type="protein sequence ID" value="SFC13568.1"/>
    <property type="molecule type" value="Genomic_DNA"/>
</dbReference>
<evidence type="ECO:0000256" key="1">
    <source>
        <dbReference type="SAM" id="SignalP"/>
    </source>
</evidence>
<proteinExistence type="predicted"/>
<protein>
    <recommendedName>
        <fullName evidence="4">Exonuclease III</fullName>
    </recommendedName>
</protein>
<evidence type="ECO:0000313" key="2">
    <source>
        <dbReference type="EMBL" id="SFC13568.1"/>
    </source>
</evidence>
<feature type="chain" id="PRO_5011583263" description="Exonuclease III" evidence="1">
    <location>
        <begin position="20"/>
        <end position="152"/>
    </location>
</feature>
<gene>
    <name evidence="2" type="ORF">SAMN02745724_00985</name>
</gene>
<dbReference type="OrthoDB" id="6322294at2"/>
<organism evidence="2 3">
    <name type="scientific">Pseudoalteromonas denitrificans DSM 6059</name>
    <dbReference type="NCBI Taxonomy" id="1123010"/>
    <lineage>
        <taxon>Bacteria</taxon>
        <taxon>Pseudomonadati</taxon>
        <taxon>Pseudomonadota</taxon>
        <taxon>Gammaproteobacteria</taxon>
        <taxon>Alteromonadales</taxon>
        <taxon>Pseudoalteromonadaceae</taxon>
        <taxon>Pseudoalteromonas</taxon>
    </lineage>
</organism>
<name>A0A1I1GUP4_9GAMM</name>
<dbReference type="RefSeq" id="WP_091980841.1">
    <property type="nucleotide sequence ID" value="NZ_FOLO01000005.1"/>
</dbReference>
<evidence type="ECO:0008006" key="4">
    <source>
        <dbReference type="Google" id="ProtNLM"/>
    </source>
</evidence>
<keyword evidence="3" id="KW-1185">Reference proteome</keyword>
<dbReference type="STRING" id="1123010.SAMN02745724_00985"/>
<dbReference type="AlphaFoldDB" id="A0A1I1GUP4"/>
<accession>A0A1I1GUP4</accession>